<dbReference type="PROSITE" id="PS00591">
    <property type="entry name" value="GH10_1"/>
    <property type="match status" value="1"/>
</dbReference>
<keyword evidence="10" id="KW-1185">Reference proteome</keyword>
<evidence type="ECO:0000256" key="3">
    <source>
        <dbReference type="ARBA" id="ARBA00023295"/>
    </source>
</evidence>
<comment type="similarity">
    <text evidence="6">Belongs to the glycosyl hydrolase 10 (cellulase F) family.</text>
</comment>
<name>A0ABV9JNE7_9GAMM</name>
<dbReference type="EC" id="3.2.1.8" evidence="6"/>
<dbReference type="Gene3D" id="3.20.20.80">
    <property type="entry name" value="Glycosidases"/>
    <property type="match status" value="1"/>
</dbReference>
<gene>
    <name evidence="9" type="ORF">ACFO3I_11715</name>
</gene>
<feature type="signal peptide" evidence="7">
    <location>
        <begin position="1"/>
        <end position="19"/>
    </location>
</feature>
<evidence type="ECO:0000256" key="4">
    <source>
        <dbReference type="ARBA" id="ARBA00023326"/>
    </source>
</evidence>
<dbReference type="InterPro" id="IPR001000">
    <property type="entry name" value="GH10_dom"/>
</dbReference>
<keyword evidence="2 6" id="KW-0119">Carbohydrate metabolism</keyword>
<dbReference type="EMBL" id="JBHSGB010000010">
    <property type="protein sequence ID" value="MFC4655679.1"/>
    <property type="molecule type" value="Genomic_DNA"/>
</dbReference>
<evidence type="ECO:0000256" key="7">
    <source>
        <dbReference type="SAM" id="SignalP"/>
    </source>
</evidence>
<evidence type="ECO:0000313" key="9">
    <source>
        <dbReference type="EMBL" id="MFC4655679.1"/>
    </source>
</evidence>
<evidence type="ECO:0000256" key="6">
    <source>
        <dbReference type="RuleBase" id="RU361174"/>
    </source>
</evidence>
<dbReference type="RefSeq" id="WP_377334168.1">
    <property type="nucleotide sequence ID" value="NZ_JBHSGB010000010.1"/>
</dbReference>
<proteinExistence type="inferred from homology"/>
<comment type="catalytic activity">
    <reaction evidence="6">
        <text>Endohydrolysis of (1-&gt;4)-beta-D-xylosidic linkages in xylans.</text>
        <dbReference type="EC" id="3.2.1.8"/>
    </reaction>
</comment>
<dbReference type="Proteomes" id="UP001595962">
    <property type="component" value="Unassembled WGS sequence"/>
</dbReference>
<evidence type="ECO:0000256" key="5">
    <source>
        <dbReference type="PROSITE-ProRule" id="PRU10061"/>
    </source>
</evidence>
<evidence type="ECO:0000256" key="2">
    <source>
        <dbReference type="ARBA" id="ARBA00023277"/>
    </source>
</evidence>
<protein>
    <recommendedName>
        <fullName evidence="6">Beta-xylanase</fullName>
        <ecNumber evidence="6">3.2.1.8</ecNumber>
    </recommendedName>
</protein>
<dbReference type="PANTHER" id="PTHR31490:SF90">
    <property type="entry name" value="ENDO-1,4-BETA-XYLANASE A"/>
    <property type="match status" value="1"/>
</dbReference>
<feature type="domain" description="GH10" evidence="8">
    <location>
        <begin position="24"/>
        <end position="375"/>
    </location>
</feature>
<dbReference type="PRINTS" id="PR00134">
    <property type="entry name" value="GLHYDRLASE10"/>
</dbReference>
<keyword evidence="3 6" id="KW-0326">Glycosidase</keyword>
<dbReference type="InterPro" id="IPR017853">
    <property type="entry name" value="GH"/>
</dbReference>
<evidence type="ECO:0000259" key="8">
    <source>
        <dbReference type="PROSITE" id="PS51760"/>
    </source>
</evidence>
<keyword evidence="4 6" id="KW-0624">Polysaccharide degradation</keyword>
<feature type="active site" description="Nucleophile" evidence="5">
    <location>
        <position position="268"/>
    </location>
</feature>
<dbReference type="InterPro" id="IPR044846">
    <property type="entry name" value="GH10"/>
</dbReference>
<evidence type="ECO:0000313" key="10">
    <source>
        <dbReference type="Proteomes" id="UP001595962"/>
    </source>
</evidence>
<keyword evidence="1 6" id="KW-0378">Hydrolase</keyword>
<comment type="caution">
    <text evidence="9">The sequence shown here is derived from an EMBL/GenBank/DDBJ whole genome shotgun (WGS) entry which is preliminary data.</text>
</comment>
<accession>A0ABV9JNE7</accession>
<reference evidence="10" key="1">
    <citation type="journal article" date="2019" name="Int. J. Syst. Evol. Microbiol.">
        <title>The Global Catalogue of Microorganisms (GCM) 10K type strain sequencing project: providing services to taxonomists for standard genome sequencing and annotation.</title>
        <authorList>
            <consortium name="The Broad Institute Genomics Platform"/>
            <consortium name="The Broad Institute Genome Sequencing Center for Infectious Disease"/>
            <person name="Wu L."/>
            <person name="Ma J."/>
        </authorList>
    </citation>
    <scope>NUCLEOTIDE SEQUENCE [LARGE SCALE GENOMIC DNA]</scope>
    <source>
        <strain evidence="10">DT28</strain>
    </source>
</reference>
<dbReference type="PROSITE" id="PS51760">
    <property type="entry name" value="GH10_2"/>
    <property type="match status" value="1"/>
</dbReference>
<sequence>MKLLISLLSALVLSQSVLAEPQAKPAQPGLKQAYASHFLIGTALSQGQIEGQDQAALAAREVVQQHFNALTAENVMKWEELQPAEGQFNFGPADALLRLAKQNNASLIGHTLMWHQQTPAWVFTGPDGKPASKALVLQRLTSHINQVMGRYKGQVKGWDVLNEALNEDGTLRDSPWRQILGDDYIATVYQLAHAADPAAELYYNDYNLYNPEKRQGAIRIVQQLQKAGIPISGIGMQGHYGLDYPDLQQVEDSIVAFAATGVQVMITELDITVLPRVDDKAIGADISLNQQLQQQFNPYSQGLPAEVAALQQERFSGLFRIFLRHSDKISRVTLWGVNDQQSWRNGWPMQGRTDYALLFDRQNQPKAVVNALLQLAAEATR</sequence>
<dbReference type="Pfam" id="PF00331">
    <property type="entry name" value="Glyco_hydro_10"/>
    <property type="match status" value="1"/>
</dbReference>
<feature type="chain" id="PRO_5047342694" description="Beta-xylanase" evidence="7">
    <location>
        <begin position="20"/>
        <end position="381"/>
    </location>
</feature>
<dbReference type="SMART" id="SM00633">
    <property type="entry name" value="Glyco_10"/>
    <property type="match status" value="1"/>
</dbReference>
<dbReference type="SUPFAM" id="SSF51445">
    <property type="entry name" value="(Trans)glycosidases"/>
    <property type="match status" value="1"/>
</dbReference>
<keyword evidence="7" id="KW-0732">Signal</keyword>
<organism evidence="9 10">
    <name type="scientific">Rheinheimera marina</name>
    <dbReference type="NCBI Taxonomy" id="1774958"/>
    <lineage>
        <taxon>Bacteria</taxon>
        <taxon>Pseudomonadati</taxon>
        <taxon>Pseudomonadota</taxon>
        <taxon>Gammaproteobacteria</taxon>
        <taxon>Chromatiales</taxon>
        <taxon>Chromatiaceae</taxon>
        <taxon>Rheinheimera</taxon>
    </lineage>
</organism>
<dbReference type="PANTHER" id="PTHR31490">
    <property type="entry name" value="GLYCOSYL HYDROLASE"/>
    <property type="match status" value="1"/>
</dbReference>
<evidence type="ECO:0000256" key="1">
    <source>
        <dbReference type="ARBA" id="ARBA00022801"/>
    </source>
</evidence>
<dbReference type="InterPro" id="IPR031158">
    <property type="entry name" value="GH10_AS"/>
</dbReference>